<comment type="caution">
    <text evidence="13">The sequence shown here is derived from an EMBL/GenBank/DDBJ whole genome shotgun (WGS) entry which is preliminary data.</text>
</comment>
<evidence type="ECO:0000256" key="3">
    <source>
        <dbReference type="ARBA" id="ARBA00009136"/>
    </source>
</evidence>
<dbReference type="Pfam" id="PF00240">
    <property type="entry name" value="ubiquitin"/>
    <property type="match status" value="1"/>
</dbReference>
<sequence length="461" mass="49092">MVHLTVATEDGSTFPIDVDLSMELENVMALLEADSNIPVDDQLLFFNGRHLTDLKESLESYGVQANDMLLLRQKSTDPNANAPVAGRNVEQDAETMRRQVIGDPRLMGELRRANPDLADAALNNPARFRELLHQLQSMQESARLQREREMALLQADPFDVEAQQKIEEAIRHERVLENMEQAMESMPESFGQVHMLYVNVEVNGVPVKAFVDSGAQSTIMSPSCAERCGIMRLIDTRFAGMARGVGTGKILGRVHSAQLKMADLFLQCSFTILESRDVDLLFGLDMLKRHQCSIDLRKDALIIQDRELPFLPEHEVPRFGQEEFELDAQGNPVPVGSAASSLGSAVASGSNAPSGSSSGTATGFPGSGRTLGSTPASAAPQPKRARSGSPSASASTNPTPTSIPPSSAGGAATTAGGLPTGVTEDSIASLVGLGADRATAIRLLEAAGGNTEVAASLLFSG</sequence>
<evidence type="ECO:0000259" key="12">
    <source>
        <dbReference type="PROSITE" id="PS50053"/>
    </source>
</evidence>
<dbReference type="SMART" id="SM00165">
    <property type="entry name" value="UBA"/>
    <property type="match status" value="1"/>
</dbReference>
<dbReference type="AlphaFoldDB" id="A0A2S5B9Q4"/>
<evidence type="ECO:0000256" key="6">
    <source>
        <dbReference type="ARBA" id="ARBA00022490"/>
    </source>
</evidence>
<comment type="subunit">
    <text evidence="4">Binds ubiquitin and polyubiquitinated proteins.</text>
</comment>
<organism evidence="13 14">
    <name type="scientific">Rhodotorula taiwanensis</name>
    <dbReference type="NCBI Taxonomy" id="741276"/>
    <lineage>
        <taxon>Eukaryota</taxon>
        <taxon>Fungi</taxon>
        <taxon>Dikarya</taxon>
        <taxon>Basidiomycota</taxon>
        <taxon>Pucciniomycotina</taxon>
        <taxon>Microbotryomycetes</taxon>
        <taxon>Sporidiobolales</taxon>
        <taxon>Sporidiobolaceae</taxon>
        <taxon>Rhodotorula</taxon>
    </lineage>
</organism>
<evidence type="ECO:0000256" key="8">
    <source>
        <dbReference type="ARBA" id="ARBA00022750"/>
    </source>
</evidence>
<dbReference type="EMBL" id="PJQD01000036">
    <property type="protein sequence ID" value="POY73489.1"/>
    <property type="molecule type" value="Genomic_DNA"/>
</dbReference>
<dbReference type="PROSITE" id="PS50030">
    <property type="entry name" value="UBA"/>
    <property type="match status" value="1"/>
</dbReference>
<dbReference type="InterPro" id="IPR021109">
    <property type="entry name" value="Peptidase_aspartic_dom_sf"/>
</dbReference>
<gene>
    <name evidence="13" type="ORF">BMF94_3426</name>
</gene>
<protein>
    <recommendedName>
        <fullName evidence="5">DNA damage-inducible protein 1</fullName>
    </recommendedName>
</protein>
<evidence type="ECO:0000256" key="2">
    <source>
        <dbReference type="ARBA" id="ARBA00004496"/>
    </source>
</evidence>
<evidence type="ECO:0000256" key="1">
    <source>
        <dbReference type="ARBA" id="ARBA00003231"/>
    </source>
</evidence>
<dbReference type="CDD" id="cd01796">
    <property type="entry name" value="Ubl_Ddi1_like"/>
    <property type="match status" value="1"/>
</dbReference>
<feature type="domain" description="UBA" evidence="11">
    <location>
        <begin position="421"/>
        <end position="461"/>
    </location>
</feature>
<keyword evidence="6" id="KW-0963">Cytoplasm</keyword>
<dbReference type="Pfam" id="PF09668">
    <property type="entry name" value="Asp_protease"/>
    <property type="match status" value="1"/>
</dbReference>
<comment type="function">
    <text evidence="1">Probable aspartic protease. May be involved in the regulation of exocytosis. Acts as a linker between the 19S proteasome and polyubiquitinated proteins via UBA domain interactions with ubiquitin for their subsequent degradation. Required for S-phase checkpoint control.</text>
</comment>
<evidence type="ECO:0000256" key="5">
    <source>
        <dbReference type="ARBA" id="ARBA00021491"/>
    </source>
</evidence>
<reference evidence="13 14" key="1">
    <citation type="journal article" date="2018" name="Front. Microbiol.">
        <title>Prospects for Fungal Bioremediation of Acidic Radioactive Waste Sites: Characterization and Genome Sequence of Rhodotorula taiwanensis MD1149.</title>
        <authorList>
            <person name="Tkavc R."/>
            <person name="Matrosova V.Y."/>
            <person name="Grichenko O.E."/>
            <person name="Gostincar C."/>
            <person name="Volpe R.P."/>
            <person name="Klimenkova P."/>
            <person name="Gaidamakova E.K."/>
            <person name="Zhou C.E."/>
            <person name="Stewart B.J."/>
            <person name="Lyman M.G."/>
            <person name="Malfatti S.A."/>
            <person name="Rubinfeld B."/>
            <person name="Courtot M."/>
            <person name="Singh J."/>
            <person name="Dalgard C.L."/>
            <person name="Hamilton T."/>
            <person name="Frey K.G."/>
            <person name="Gunde-Cimerman N."/>
            <person name="Dugan L."/>
            <person name="Daly M.J."/>
        </authorList>
    </citation>
    <scope>NUCLEOTIDE SEQUENCE [LARGE SCALE GENOMIC DNA]</scope>
    <source>
        <strain evidence="13 14">MD1149</strain>
    </source>
</reference>
<accession>A0A2S5B9Q4</accession>
<dbReference type="OrthoDB" id="1047367at2759"/>
<evidence type="ECO:0000313" key="13">
    <source>
        <dbReference type="EMBL" id="POY73489.1"/>
    </source>
</evidence>
<dbReference type="PANTHER" id="PTHR15397">
    <property type="entry name" value="SODIUM-GLUCOSE COTRANSPORTER REGULATORY PROTEIN -RELATED"/>
    <property type="match status" value="1"/>
</dbReference>
<dbReference type="GO" id="GO:0005737">
    <property type="term" value="C:cytoplasm"/>
    <property type="evidence" value="ECO:0007669"/>
    <property type="project" value="UniProtKB-SubCell"/>
</dbReference>
<dbReference type="SMART" id="SM00213">
    <property type="entry name" value="UBQ"/>
    <property type="match status" value="1"/>
</dbReference>
<dbReference type="SUPFAM" id="SSF54236">
    <property type="entry name" value="Ubiquitin-like"/>
    <property type="match status" value="1"/>
</dbReference>
<keyword evidence="7" id="KW-0645">Protease</keyword>
<dbReference type="InterPro" id="IPR015940">
    <property type="entry name" value="UBA"/>
</dbReference>
<keyword evidence="8" id="KW-0064">Aspartyl protease</keyword>
<dbReference type="InterPro" id="IPR029071">
    <property type="entry name" value="Ubiquitin-like_domsf"/>
</dbReference>
<dbReference type="Gene3D" id="1.10.8.10">
    <property type="entry name" value="DNA helicase RuvA subunit, C-terminal domain"/>
    <property type="match status" value="1"/>
</dbReference>
<dbReference type="InterPro" id="IPR019103">
    <property type="entry name" value="Peptidase_aspartic_DDI1-type"/>
</dbReference>
<evidence type="ECO:0000313" key="14">
    <source>
        <dbReference type="Proteomes" id="UP000237144"/>
    </source>
</evidence>
<feature type="compositionally biased region" description="Low complexity" evidence="10">
    <location>
        <begin position="333"/>
        <end position="368"/>
    </location>
</feature>
<dbReference type="SUPFAM" id="SSF46934">
    <property type="entry name" value="UBA-like"/>
    <property type="match status" value="1"/>
</dbReference>
<evidence type="ECO:0000256" key="4">
    <source>
        <dbReference type="ARBA" id="ARBA00011128"/>
    </source>
</evidence>
<comment type="similarity">
    <text evidence="3">Belongs to the DDI1 family.</text>
</comment>
<keyword evidence="14" id="KW-1185">Reference proteome</keyword>
<evidence type="ECO:0000259" key="11">
    <source>
        <dbReference type="PROSITE" id="PS50030"/>
    </source>
</evidence>
<evidence type="ECO:0000256" key="10">
    <source>
        <dbReference type="SAM" id="MobiDB-lite"/>
    </source>
</evidence>
<name>A0A2S5B9Q4_9BASI</name>
<dbReference type="Gene3D" id="2.40.70.10">
    <property type="entry name" value="Acid Proteases"/>
    <property type="match status" value="1"/>
</dbReference>
<dbReference type="CDD" id="cd05479">
    <property type="entry name" value="RP_DDI"/>
    <property type="match status" value="1"/>
</dbReference>
<dbReference type="InterPro" id="IPR009060">
    <property type="entry name" value="UBA-like_sf"/>
</dbReference>
<keyword evidence="9" id="KW-0378">Hydrolase</keyword>
<dbReference type="GO" id="GO:0006508">
    <property type="term" value="P:proteolysis"/>
    <property type="evidence" value="ECO:0007669"/>
    <property type="project" value="UniProtKB-KW"/>
</dbReference>
<dbReference type="InterPro" id="IPR033882">
    <property type="entry name" value="DDI1_N"/>
</dbReference>
<feature type="compositionally biased region" description="Low complexity" evidence="10">
    <location>
        <begin position="387"/>
        <end position="417"/>
    </location>
</feature>
<evidence type="ECO:0000256" key="9">
    <source>
        <dbReference type="ARBA" id="ARBA00022801"/>
    </source>
</evidence>
<feature type="domain" description="Ubiquitin-like" evidence="12">
    <location>
        <begin position="2"/>
        <end position="78"/>
    </location>
</feature>
<dbReference type="Gene3D" id="3.10.20.90">
    <property type="entry name" value="Phosphatidylinositol 3-kinase Catalytic Subunit, Chain A, domain 1"/>
    <property type="match status" value="1"/>
</dbReference>
<dbReference type="Proteomes" id="UP000237144">
    <property type="component" value="Unassembled WGS sequence"/>
</dbReference>
<evidence type="ECO:0000256" key="7">
    <source>
        <dbReference type="ARBA" id="ARBA00022670"/>
    </source>
</evidence>
<dbReference type="STRING" id="741276.A0A2S5B9Q4"/>
<feature type="region of interest" description="Disordered" evidence="10">
    <location>
        <begin position="328"/>
        <end position="418"/>
    </location>
</feature>
<proteinExistence type="inferred from homology"/>
<dbReference type="PANTHER" id="PTHR15397:SF3">
    <property type="entry name" value="DNA DAMAGE INDUCIBLE 1 HOMOLOG 2"/>
    <property type="match status" value="1"/>
</dbReference>
<dbReference type="PROSITE" id="PS50053">
    <property type="entry name" value="UBIQUITIN_2"/>
    <property type="match status" value="1"/>
</dbReference>
<dbReference type="SUPFAM" id="SSF50630">
    <property type="entry name" value="Acid proteases"/>
    <property type="match status" value="1"/>
</dbReference>
<comment type="subcellular location">
    <subcellularLocation>
        <location evidence="2">Cytoplasm</location>
    </subcellularLocation>
</comment>
<dbReference type="GO" id="GO:0004190">
    <property type="term" value="F:aspartic-type endopeptidase activity"/>
    <property type="evidence" value="ECO:0007669"/>
    <property type="project" value="UniProtKB-KW"/>
</dbReference>
<dbReference type="InterPro" id="IPR000626">
    <property type="entry name" value="Ubiquitin-like_dom"/>
</dbReference>